<dbReference type="Proteomes" id="UP001212602">
    <property type="component" value="Unassembled WGS sequence"/>
</dbReference>
<evidence type="ECO:0000313" key="7">
    <source>
        <dbReference type="Proteomes" id="UP001212602"/>
    </source>
</evidence>
<feature type="domain" description="Beta-lactamase class A catalytic" evidence="5">
    <location>
        <begin position="48"/>
        <end position="312"/>
    </location>
</feature>
<proteinExistence type="inferred from homology"/>
<dbReference type="AlphaFoldDB" id="A0AAE3N9E0"/>
<comment type="caution">
    <text evidence="6">The sequence shown here is derived from an EMBL/GenBank/DDBJ whole genome shotgun (WGS) entry which is preliminary data.</text>
</comment>
<comment type="similarity">
    <text evidence="2">Belongs to the class-A beta-lactamase family.</text>
</comment>
<evidence type="ECO:0000259" key="5">
    <source>
        <dbReference type="Pfam" id="PF13354"/>
    </source>
</evidence>
<comment type="catalytic activity">
    <reaction evidence="1">
        <text>a beta-lactam + H2O = a substituted beta-amino acid</text>
        <dbReference type="Rhea" id="RHEA:20401"/>
        <dbReference type="ChEBI" id="CHEBI:15377"/>
        <dbReference type="ChEBI" id="CHEBI:35627"/>
        <dbReference type="ChEBI" id="CHEBI:140347"/>
        <dbReference type="EC" id="3.5.2.6"/>
    </reaction>
</comment>
<dbReference type="InterPro" id="IPR012338">
    <property type="entry name" value="Beta-lactam/transpept-like"/>
</dbReference>
<accession>A0AAE3N9E0</accession>
<feature type="region of interest" description="Disordered" evidence="4">
    <location>
        <begin position="358"/>
        <end position="395"/>
    </location>
</feature>
<keyword evidence="7" id="KW-1185">Reference proteome</keyword>
<evidence type="ECO:0000256" key="1">
    <source>
        <dbReference type="ARBA" id="ARBA00001526"/>
    </source>
</evidence>
<dbReference type="Pfam" id="PF13354">
    <property type="entry name" value="Beta-lactamase2"/>
    <property type="match status" value="1"/>
</dbReference>
<evidence type="ECO:0000256" key="2">
    <source>
        <dbReference type="ARBA" id="ARBA00009009"/>
    </source>
</evidence>
<keyword evidence="6" id="KW-0378">Hydrolase</keyword>
<name>A0AAE3N9E0_9BURK</name>
<dbReference type="InterPro" id="IPR000871">
    <property type="entry name" value="Beta-lactam_class-A"/>
</dbReference>
<organism evidence="6 7">
    <name type="scientific">Xenophilus arseniciresistens</name>
    <dbReference type="NCBI Taxonomy" id="1283306"/>
    <lineage>
        <taxon>Bacteria</taxon>
        <taxon>Pseudomonadati</taxon>
        <taxon>Pseudomonadota</taxon>
        <taxon>Betaproteobacteria</taxon>
        <taxon>Burkholderiales</taxon>
        <taxon>Comamonadaceae</taxon>
        <taxon>Xenophilus</taxon>
    </lineage>
</organism>
<evidence type="ECO:0000256" key="3">
    <source>
        <dbReference type="ARBA" id="ARBA00012865"/>
    </source>
</evidence>
<dbReference type="GO" id="GO:0030655">
    <property type="term" value="P:beta-lactam antibiotic catabolic process"/>
    <property type="evidence" value="ECO:0007669"/>
    <property type="project" value="InterPro"/>
</dbReference>
<dbReference type="PANTHER" id="PTHR35333:SF3">
    <property type="entry name" value="BETA-LACTAMASE-TYPE TRANSPEPTIDASE FOLD CONTAINING PROTEIN"/>
    <property type="match status" value="1"/>
</dbReference>
<dbReference type="EMBL" id="JAQIPB010000004">
    <property type="protein sequence ID" value="MDA7417028.1"/>
    <property type="molecule type" value="Genomic_DNA"/>
</dbReference>
<dbReference type="InterPro" id="IPR045155">
    <property type="entry name" value="Beta-lactam_cat"/>
</dbReference>
<gene>
    <name evidence="6" type="ORF">PGB34_11710</name>
</gene>
<dbReference type="Gene3D" id="3.40.710.10">
    <property type="entry name" value="DD-peptidase/beta-lactamase superfamily"/>
    <property type="match status" value="1"/>
</dbReference>
<evidence type="ECO:0000256" key="4">
    <source>
        <dbReference type="SAM" id="MobiDB-lite"/>
    </source>
</evidence>
<dbReference type="RefSeq" id="WP_271428275.1">
    <property type="nucleotide sequence ID" value="NZ_JAQIPB010000004.1"/>
</dbReference>
<feature type="compositionally biased region" description="Low complexity" evidence="4">
    <location>
        <begin position="381"/>
        <end position="395"/>
    </location>
</feature>
<protein>
    <recommendedName>
        <fullName evidence="3">beta-lactamase</fullName>
        <ecNumber evidence="3">3.5.2.6</ecNumber>
    </recommendedName>
</protein>
<evidence type="ECO:0000313" key="6">
    <source>
        <dbReference type="EMBL" id="MDA7417028.1"/>
    </source>
</evidence>
<dbReference type="GO" id="GO:0008800">
    <property type="term" value="F:beta-lactamase activity"/>
    <property type="evidence" value="ECO:0007669"/>
    <property type="project" value="UniProtKB-EC"/>
</dbReference>
<reference evidence="6" key="1">
    <citation type="submission" date="2023-01" db="EMBL/GenBank/DDBJ databases">
        <title>Xenophilus mangrovi sp. nov., isolated from soil of Mangrove nature reserve.</title>
        <authorList>
            <person name="Xu S."/>
            <person name="Liu Z."/>
            <person name="Xu Y."/>
        </authorList>
    </citation>
    <scope>NUCLEOTIDE SEQUENCE</scope>
    <source>
        <strain evidence="6">YW8</strain>
    </source>
</reference>
<dbReference type="EC" id="3.5.2.6" evidence="3"/>
<sequence length="395" mass="41515">MSALALGLMGLAWAAGSAAQDAPWRAPLLEDLRRVARIEAEAHGLALGVHVRDLQSGAAVNWGGKRRWYLASMVKVPIAIAVLQAVDEGRVTLDTPLTVRADDYVDGAGRTNRTPVGKALSVRFLLEQMIIHSDNTASDMLIGLAGLSAVNALVQRQVGDGLEPITTLGEVRRQVYGRLTPQAEHLSGASLLSIHRERGDDARLQRVAQITGVPTPQFRQRSLAKAWQDYYAEGLNSGRLDAYGDLLAQLNRGELLSARSTAHLRALMERVVTGPRRLRAGLPADVRLAHKTGTQRERTCDGGVARLPAAGRGAAPAREVLIVACVAGAAPRAQAERAIAQSAAAVCRAGLLHHGAPHASDCLSPPQSASARAAPARDADAAAASGPAAGAADEE</sequence>
<dbReference type="SUPFAM" id="SSF56601">
    <property type="entry name" value="beta-lactamase/transpeptidase-like"/>
    <property type="match status" value="1"/>
</dbReference>
<dbReference type="PANTHER" id="PTHR35333">
    <property type="entry name" value="BETA-LACTAMASE"/>
    <property type="match status" value="1"/>
</dbReference>
<dbReference type="GO" id="GO:0046677">
    <property type="term" value="P:response to antibiotic"/>
    <property type="evidence" value="ECO:0007669"/>
    <property type="project" value="InterPro"/>
</dbReference>